<gene>
    <name evidence="1" type="ORF">SAMN05878482_1096</name>
</gene>
<proteinExistence type="predicted"/>
<reference evidence="1 2" key="1">
    <citation type="submission" date="2017-01" db="EMBL/GenBank/DDBJ databases">
        <authorList>
            <person name="Varghese N."/>
            <person name="Submissions S."/>
        </authorList>
    </citation>
    <scope>NUCLEOTIDE SEQUENCE [LARGE SCALE GENOMIC DNA]</scope>
    <source>
        <strain evidence="1 2">RUG2-6</strain>
    </source>
</reference>
<evidence type="ECO:0000313" key="2">
    <source>
        <dbReference type="Proteomes" id="UP000185829"/>
    </source>
</evidence>
<dbReference type="EMBL" id="FTMX01000009">
    <property type="protein sequence ID" value="SIS01116.1"/>
    <property type="molecule type" value="Genomic_DNA"/>
</dbReference>
<accession>A0A9X8RDK2</accession>
<sequence>MATSFPFSRLVSNTATVFLGADRAQAALNAANFTGDNPDPVSRRVDPPTWPSLQKFDNDDSTQSFSPFGGVPNPDYIWDLPTSDGQTTAFAVSTGSFLTLPATTSIFTVSLVAFADNAMEAKIELFERTGGVGSPFAKAFPQPEGLDEFLLIAGKPNNPAVGLTIDSPPFTFQDIRMYSTHFTAPEIGVFKIVVSFKGTNYLIQPQYASTPSSLNNPAGLQFMVDIYSAI</sequence>
<comment type="caution">
    <text evidence="1">The sequence shown here is derived from an EMBL/GenBank/DDBJ whole genome shotgun (WGS) entry which is preliminary data.</text>
</comment>
<dbReference type="Proteomes" id="UP000185829">
    <property type="component" value="Unassembled WGS sequence"/>
</dbReference>
<protein>
    <submittedName>
        <fullName evidence="1">Uncharacterized protein</fullName>
    </submittedName>
</protein>
<evidence type="ECO:0000313" key="1">
    <source>
        <dbReference type="EMBL" id="SIS01116.1"/>
    </source>
</evidence>
<dbReference type="AlphaFoldDB" id="A0A9X8RDK2"/>
<organism evidence="1 2">
    <name type="scientific">Peribacillus simplex</name>
    <dbReference type="NCBI Taxonomy" id="1478"/>
    <lineage>
        <taxon>Bacteria</taxon>
        <taxon>Bacillati</taxon>
        <taxon>Bacillota</taxon>
        <taxon>Bacilli</taxon>
        <taxon>Bacillales</taxon>
        <taxon>Bacillaceae</taxon>
        <taxon>Peribacillus</taxon>
    </lineage>
</organism>
<name>A0A9X8RDK2_9BACI</name>
<dbReference type="RefSeq" id="WP_076371616.1">
    <property type="nucleotide sequence ID" value="NZ_FTMX01000009.1"/>
</dbReference>